<dbReference type="OrthoDB" id="5357315at2759"/>
<accession>A0A7M5V8X8</accession>
<reference evidence="2" key="1">
    <citation type="submission" date="2021-01" db="UniProtKB">
        <authorList>
            <consortium name="EnsemblMetazoa"/>
        </authorList>
    </citation>
    <scope>IDENTIFICATION</scope>
</reference>
<feature type="transmembrane region" description="Helical" evidence="1">
    <location>
        <begin position="203"/>
        <end position="226"/>
    </location>
</feature>
<proteinExistence type="predicted"/>
<evidence type="ECO:0000313" key="2">
    <source>
        <dbReference type="EnsemblMetazoa" id="CLYHEMP011732.1"/>
    </source>
</evidence>
<dbReference type="Gene3D" id="3.50.30.30">
    <property type="match status" value="1"/>
</dbReference>
<evidence type="ECO:0000313" key="3">
    <source>
        <dbReference type="Proteomes" id="UP000594262"/>
    </source>
</evidence>
<keyword evidence="3" id="KW-1185">Reference proteome</keyword>
<keyword evidence="1" id="KW-1133">Transmembrane helix</keyword>
<name>A0A7M5V8X8_9CNID</name>
<dbReference type="Proteomes" id="UP000594262">
    <property type="component" value="Unplaced"/>
</dbReference>
<dbReference type="AlphaFoldDB" id="A0A7M5V8X8"/>
<evidence type="ECO:0000256" key="1">
    <source>
        <dbReference type="SAM" id="Phobius"/>
    </source>
</evidence>
<keyword evidence="1" id="KW-0812">Transmembrane</keyword>
<keyword evidence="1" id="KW-0472">Membrane</keyword>
<sequence>MINTLIRQDMSPRQRIYFLLLVAGFCCANSSVENREVYTQAFLNIKYKPLNSMEYLTKKMAGKFAEQSTKQNVRGILYYSDDWCNEPQDIKLNPNIPLNRSWIALIPLGNTQQSSSCLLTEKILTAKKLNANGVVVTHNEVNGEVPVLQDDTHDVITVMINFQSGEELRNLILDKEIVDEMQCTVSVGTRFVDRQWSNRKNSILAVIIIPGIIGVALILITIWWLLTKRRNGL</sequence>
<dbReference type="EnsemblMetazoa" id="CLYHEMT011732.1">
    <property type="protein sequence ID" value="CLYHEMP011732.1"/>
    <property type="gene ID" value="CLYHEMG011732"/>
</dbReference>
<organism evidence="2 3">
    <name type="scientific">Clytia hemisphaerica</name>
    <dbReference type="NCBI Taxonomy" id="252671"/>
    <lineage>
        <taxon>Eukaryota</taxon>
        <taxon>Metazoa</taxon>
        <taxon>Cnidaria</taxon>
        <taxon>Hydrozoa</taxon>
        <taxon>Hydroidolina</taxon>
        <taxon>Leptothecata</taxon>
        <taxon>Obeliida</taxon>
        <taxon>Clytiidae</taxon>
        <taxon>Clytia</taxon>
    </lineage>
</organism>
<protein>
    <submittedName>
        <fullName evidence="2">Uncharacterized protein</fullName>
    </submittedName>
</protein>